<gene>
    <name evidence="2" type="ORF">ACCI49_15880</name>
</gene>
<protein>
    <submittedName>
        <fullName evidence="2">Uncharacterized protein</fullName>
    </submittedName>
</protein>
<proteinExistence type="predicted"/>
<dbReference type="EMBL" id="JBGMEK010000040">
    <property type="protein sequence ID" value="MFA0812392.1"/>
    <property type="molecule type" value="Genomic_DNA"/>
</dbReference>
<name>A0ABV4P297_9GAMM</name>
<reference evidence="2 3" key="1">
    <citation type="submission" date="2024-08" db="EMBL/GenBank/DDBJ databases">
        <authorList>
            <person name="Ishaq N."/>
        </authorList>
    </citation>
    <scope>NUCLEOTIDE SEQUENCE [LARGE SCALE GENOMIC DNA]</scope>
    <source>
        <strain evidence="2 3">DSM 18651</strain>
    </source>
</reference>
<feature type="compositionally biased region" description="Polar residues" evidence="1">
    <location>
        <begin position="1"/>
        <end position="14"/>
    </location>
</feature>
<evidence type="ECO:0000256" key="1">
    <source>
        <dbReference type="SAM" id="MobiDB-lite"/>
    </source>
</evidence>
<sequence>MKITTDQNLTTLLNKLNAPPQQRKKSPPKDGTPENSSSDILSIDRILKNKIIELYKQGESLESLKKNFISTVLAGEFEQKIPIENLQSMIKSITETMTSNSKINSQLEILIQTILDEKQLP</sequence>
<accession>A0ABV4P297</accession>
<keyword evidence="3" id="KW-1185">Reference proteome</keyword>
<evidence type="ECO:0000313" key="3">
    <source>
        <dbReference type="Proteomes" id="UP001569428"/>
    </source>
</evidence>
<feature type="region of interest" description="Disordered" evidence="1">
    <location>
        <begin position="1"/>
        <end position="39"/>
    </location>
</feature>
<evidence type="ECO:0000313" key="2">
    <source>
        <dbReference type="EMBL" id="MFA0812392.1"/>
    </source>
</evidence>
<comment type="caution">
    <text evidence="2">The sequence shown here is derived from an EMBL/GenBank/DDBJ whole genome shotgun (WGS) entry which is preliminary data.</text>
</comment>
<organism evidence="2 3">
    <name type="scientific">Microbulbifer epialgicus</name>
    <dbReference type="NCBI Taxonomy" id="393907"/>
    <lineage>
        <taxon>Bacteria</taxon>
        <taxon>Pseudomonadati</taxon>
        <taxon>Pseudomonadota</taxon>
        <taxon>Gammaproteobacteria</taxon>
        <taxon>Cellvibrionales</taxon>
        <taxon>Microbulbiferaceae</taxon>
        <taxon>Microbulbifer</taxon>
    </lineage>
</organism>
<dbReference type="Proteomes" id="UP001569428">
    <property type="component" value="Unassembled WGS sequence"/>
</dbReference>
<dbReference type="RefSeq" id="WP_371840057.1">
    <property type="nucleotide sequence ID" value="NZ_JBGMEK010000040.1"/>
</dbReference>